<proteinExistence type="predicted"/>
<protein>
    <submittedName>
        <fullName evidence="2">Uncharacterized protein</fullName>
    </submittedName>
</protein>
<feature type="region of interest" description="Disordered" evidence="1">
    <location>
        <begin position="1"/>
        <end position="69"/>
    </location>
</feature>
<evidence type="ECO:0000256" key="1">
    <source>
        <dbReference type="SAM" id="MobiDB-lite"/>
    </source>
</evidence>
<feature type="compositionally biased region" description="Basic residues" evidence="1">
    <location>
        <begin position="1"/>
        <end position="10"/>
    </location>
</feature>
<feature type="compositionally biased region" description="Basic and acidic residues" evidence="1">
    <location>
        <begin position="58"/>
        <end position="69"/>
    </location>
</feature>
<feature type="compositionally biased region" description="Basic and acidic residues" evidence="1">
    <location>
        <begin position="26"/>
        <end position="37"/>
    </location>
</feature>
<dbReference type="AlphaFoldDB" id="A0A926HYR6"/>
<name>A0A926HYR6_9FIRM</name>
<organism evidence="2 3">
    <name type="scientific">Bianquea renquensis</name>
    <dbReference type="NCBI Taxonomy" id="2763661"/>
    <lineage>
        <taxon>Bacteria</taxon>
        <taxon>Bacillati</taxon>
        <taxon>Bacillota</taxon>
        <taxon>Clostridia</taxon>
        <taxon>Eubacteriales</taxon>
        <taxon>Bianqueaceae</taxon>
        <taxon>Bianquea</taxon>
    </lineage>
</organism>
<comment type="caution">
    <text evidence="2">The sequence shown here is derived from an EMBL/GenBank/DDBJ whole genome shotgun (WGS) entry which is preliminary data.</text>
</comment>
<sequence length="69" mass="7589">MKKGVVRRRAKSGERGAKNSSVPAGDKAKSGSRRAEEGGNGSRLKKRRRAPACKKRGERSQELQRARRG</sequence>
<dbReference type="EMBL" id="JACRSQ010000048">
    <property type="protein sequence ID" value="MBC8545132.1"/>
    <property type="molecule type" value="Genomic_DNA"/>
</dbReference>
<dbReference type="Proteomes" id="UP000657006">
    <property type="component" value="Unassembled WGS sequence"/>
</dbReference>
<gene>
    <name evidence="2" type="ORF">H8730_16455</name>
</gene>
<evidence type="ECO:0000313" key="2">
    <source>
        <dbReference type="EMBL" id="MBC8545132.1"/>
    </source>
</evidence>
<accession>A0A926HYR6</accession>
<feature type="compositionally biased region" description="Basic residues" evidence="1">
    <location>
        <begin position="43"/>
        <end position="57"/>
    </location>
</feature>
<keyword evidence="3" id="KW-1185">Reference proteome</keyword>
<evidence type="ECO:0000313" key="3">
    <source>
        <dbReference type="Proteomes" id="UP000657006"/>
    </source>
</evidence>
<reference evidence="2" key="1">
    <citation type="submission" date="2020-08" db="EMBL/GenBank/DDBJ databases">
        <title>Genome public.</title>
        <authorList>
            <person name="Liu C."/>
            <person name="Sun Q."/>
        </authorList>
    </citation>
    <scope>NUCLEOTIDE SEQUENCE</scope>
    <source>
        <strain evidence="2">NSJ-32</strain>
    </source>
</reference>
<dbReference type="RefSeq" id="WP_249290207.1">
    <property type="nucleotide sequence ID" value="NZ_JACRSQ010000048.1"/>
</dbReference>